<accession>A0A0W7X838</accession>
<dbReference type="PANTHER" id="PTHR45674">
    <property type="entry name" value="DNA LIGASE 1/3 FAMILY MEMBER"/>
    <property type="match status" value="1"/>
</dbReference>
<evidence type="ECO:0000313" key="6">
    <source>
        <dbReference type="EMBL" id="KUF19054.1"/>
    </source>
</evidence>
<dbReference type="Proteomes" id="UP000054804">
    <property type="component" value="Unassembled WGS sequence"/>
</dbReference>
<evidence type="ECO:0000256" key="2">
    <source>
        <dbReference type="ARBA" id="ARBA00012727"/>
    </source>
</evidence>
<evidence type="ECO:0000256" key="4">
    <source>
        <dbReference type="ARBA" id="ARBA00034003"/>
    </source>
</evidence>
<sequence>MAVLPRIAPILASPGPLPPPRADALWSAETKYDGQRAIVYLGGDGSMLLRSRSGADITAAYPELGALAAHVPVPAVLDGEIVVLDERGHPDFARLQPRMGLAAAPARAARLAARDPAHLVLFDVMFLDGHALTGLPYTARRDHLRNLVAAGPRWSVPASVPGRSRAALELTRERGLEGIVLKRLDSVYEPGTRSRAWLKVRNVRTVDAVIGGWQPGLGRLTGLPGAVLVGERVDGALRYLGNVGTGWSEHERVTLARLLGVAADDTCPFTPPPPVPDAHWVLPRLVAEIRYTTRTRTGLLRQPVWHRLRPDLVPDEPA</sequence>
<dbReference type="EC" id="6.5.1.1" evidence="2"/>
<dbReference type="PROSITE" id="PS50160">
    <property type="entry name" value="DNA_LIGASE_A3"/>
    <property type="match status" value="1"/>
</dbReference>
<dbReference type="GO" id="GO:0006281">
    <property type="term" value="P:DNA repair"/>
    <property type="evidence" value="ECO:0007669"/>
    <property type="project" value="InterPro"/>
</dbReference>
<comment type="catalytic activity">
    <reaction evidence="4">
        <text>ATP + (deoxyribonucleotide)n-3'-hydroxyl + 5'-phospho-(deoxyribonucleotide)m = (deoxyribonucleotide)n+m + AMP + diphosphate.</text>
        <dbReference type="EC" id="6.5.1.1"/>
    </reaction>
</comment>
<dbReference type="GO" id="GO:0003910">
    <property type="term" value="F:DNA ligase (ATP) activity"/>
    <property type="evidence" value="ECO:0007669"/>
    <property type="project" value="UniProtKB-EC"/>
</dbReference>
<evidence type="ECO:0000259" key="5">
    <source>
        <dbReference type="PROSITE" id="PS50160"/>
    </source>
</evidence>
<dbReference type="GO" id="GO:0006310">
    <property type="term" value="P:DNA recombination"/>
    <property type="evidence" value="ECO:0007669"/>
    <property type="project" value="InterPro"/>
</dbReference>
<dbReference type="CDD" id="cd07971">
    <property type="entry name" value="OBF_DNA_ligase_LigD"/>
    <property type="match status" value="1"/>
</dbReference>
<gene>
    <name evidence="6" type="ORF">AT728_07095</name>
</gene>
<dbReference type="AlphaFoldDB" id="A0A0W7X838"/>
<dbReference type="Gene3D" id="2.40.50.140">
    <property type="entry name" value="Nucleic acid-binding proteins"/>
    <property type="match status" value="1"/>
</dbReference>
<dbReference type="PROSITE" id="PS00697">
    <property type="entry name" value="DNA_LIGASE_A1"/>
    <property type="match status" value="1"/>
</dbReference>
<reference evidence="6 7" key="1">
    <citation type="submission" date="2015-12" db="EMBL/GenBank/DDBJ databases">
        <title>Draft genome sequence of Streptomyces silvensis ATCC 53525, a producer of novel hormone antagonists.</title>
        <authorList>
            <person name="Johnston C.W."/>
            <person name="Li Y."/>
            <person name="Magarvey N.A."/>
        </authorList>
    </citation>
    <scope>NUCLEOTIDE SEQUENCE [LARGE SCALE GENOMIC DNA]</scope>
    <source>
        <strain evidence="6 7">ATCC 53525</strain>
    </source>
</reference>
<organism evidence="6 7">
    <name type="scientific">Streptomyces silvensis</name>
    <dbReference type="NCBI Taxonomy" id="1765722"/>
    <lineage>
        <taxon>Bacteria</taxon>
        <taxon>Bacillati</taxon>
        <taxon>Actinomycetota</taxon>
        <taxon>Actinomycetes</taxon>
        <taxon>Kitasatosporales</taxon>
        <taxon>Streptomycetaceae</taxon>
        <taxon>Streptomyces</taxon>
    </lineage>
</organism>
<comment type="similarity">
    <text evidence="1">Belongs to the ATP-dependent DNA ligase family.</text>
</comment>
<dbReference type="Gene3D" id="3.30.1490.70">
    <property type="match status" value="1"/>
</dbReference>
<feature type="domain" description="ATP-dependent DNA ligase family profile" evidence="5">
    <location>
        <begin position="119"/>
        <end position="201"/>
    </location>
</feature>
<dbReference type="PANTHER" id="PTHR45674:SF4">
    <property type="entry name" value="DNA LIGASE 1"/>
    <property type="match status" value="1"/>
</dbReference>
<dbReference type="CDD" id="cd07906">
    <property type="entry name" value="Adenylation_DNA_ligase_LigD_LigC"/>
    <property type="match status" value="1"/>
</dbReference>
<dbReference type="InterPro" id="IPR016059">
    <property type="entry name" value="DNA_ligase_ATP-dep_CS"/>
</dbReference>
<protein>
    <recommendedName>
        <fullName evidence="2">DNA ligase (ATP)</fullName>
        <ecNumber evidence="2">6.5.1.1</ecNumber>
    </recommendedName>
</protein>
<evidence type="ECO:0000313" key="7">
    <source>
        <dbReference type="Proteomes" id="UP000054804"/>
    </source>
</evidence>
<dbReference type="GO" id="GO:0005524">
    <property type="term" value="F:ATP binding"/>
    <property type="evidence" value="ECO:0007669"/>
    <property type="project" value="InterPro"/>
</dbReference>
<dbReference type="Gene3D" id="3.30.470.30">
    <property type="entry name" value="DNA ligase/mRNA capping enzyme"/>
    <property type="match status" value="1"/>
</dbReference>
<dbReference type="STRING" id="1765722.AT728_07095"/>
<dbReference type="SUPFAM" id="SSF50249">
    <property type="entry name" value="Nucleic acid-binding proteins"/>
    <property type="match status" value="1"/>
</dbReference>
<keyword evidence="7" id="KW-1185">Reference proteome</keyword>
<dbReference type="Pfam" id="PF04679">
    <property type="entry name" value="DNA_ligase_A_C"/>
    <property type="match status" value="1"/>
</dbReference>
<keyword evidence="3 6" id="KW-0436">Ligase</keyword>
<dbReference type="EMBL" id="LOCL01000029">
    <property type="protein sequence ID" value="KUF19054.1"/>
    <property type="molecule type" value="Genomic_DNA"/>
</dbReference>
<dbReference type="Pfam" id="PF01068">
    <property type="entry name" value="DNA_ligase_A_M"/>
    <property type="match status" value="1"/>
</dbReference>
<dbReference type="SUPFAM" id="SSF56091">
    <property type="entry name" value="DNA ligase/mRNA capping enzyme, catalytic domain"/>
    <property type="match status" value="1"/>
</dbReference>
<dbReference type="InterPro" id="IPR050191">
    <property type="entry name" value="ATP-dep_DNA_ligase"/>
</dbReference>
<dbReference type="InterPro" id="IPR012309">
    <property type="entry name" value="DNA_ligase_ATP-dep_C"/>
</dbReference>
<comment type="caution">
    <text evidence="6">The sequence shown here is derived from an EMBL/GenBank/DDBJ whole genome shotgun (WGS) entry which is preliminary data.</text>
</comment>
<dbReference type="InterPro" id="IPR012340">
    <property type="entry name" value="NA-bd_OB-fold"/>
</dbReference>
<evidence type="ECO:0000256" key="1">
    <source>
        <dbReference type="ARBA" id="ARBA00007572"/>
    </source>
</evidence>
<evidence type="ECO:0000256" key="3">
    <source>
        <dbReference type="ARBA" id="ARBA00022598"/>
    </source>
</evidence>
<proteinExistence type="inferred from homology"/>
<dbReference type="OrthoDB" id="3733803at2"/>
<dbReference type="InterPro" id="IPR012310">
    <property type="entry name" value="DNA_ligase_ATP-dep_cent"/>
</dbReference>
<name>A0A0W7X838_9ACTN</name>